<dbReference type="Gene3D" id="3.40.50.1010">
    <property type="entry name" value="5'-nuclease"/>
    <property type="match status" value="1"/>
</dbReference>
<evidence type="ECO:0000259" key="1">
    <source>
        <dbReference type="Pfam" id="PF01936"/>
    </source>
</evidence>
<dbReference type="EMBL" id="MTEJ01000261">
    <property type="protein sequence ID" value="OQX06073.1"/>
    <property type="molecule type" value="Genomic_DNA"/>
</dbReference>
<organism evidence="2 3">
    <name type="scientific">Thiothrix lacustris</name>
    <dbReference type="NCBI Taxonomy" id="525917"/>
    <lineage>
        <taxon>Bacteria</taxon>
        <taxon>Pseudomonadati</taxon>
        <taxon>Pseudomonadota</taxon>
        <taxon>Gammaproteobacteria</taxon>
        <taxon>Thiotrichales</taxon>
        <taxon>Thiotrichaceae</taxon>
        <taxon>Thiothrix</taxon>
    </lineage>
</organism>
<name>A0A1Y1QI67_9GAMM</name>
<reference evidence="2 3" key="1">
    <citation type="submission" date="2017-01" db="EMBL/GenBank/DDBJ databases">
        <title>Novel large sulfur bacteria in the metagenomes of groundwater-fed chemosynthetic microbial mats in the Lake Huron basin.</title>
        <authorList>
            <person name="Sharrar A.M."/>
            <person name="Flood B.E."/>
            <person name="Bailey J.V."/>
            <person name="Jones D.S."/>
            <person name="Biddanda B."/>
            <person name="Ruberg S.A."/>
            <person name="Marcus D.N."/>
            <person name="Dick G.J."/>
        </authorList>
    </citation>
    <scope>NUCLEOTIDE SEQUENCE [LARGE SCALE GENOMIC DNA]</scope>
    <source>
        <strain evidence="2">A8</strain>
    </source>
</reference>
<feature type="domain" description="NYN" evidence="1">
    <location>
        <begin position="2"/>
        <end position="164"/>
    </location>
</feature>
<dbReference type="Pfam" id="PF01936">
    <property type="entry name" value="NYN"/>
    <property type="match status" value="1"/>
</dbReference>
<dbReference type="AlphaFoldDB" id="A0A1Y1QI67"/>
<dbReference type="CDD" id="cd18722">
    <property type="entry name" value="PIN_NicB-like"/>
    <property type="match status" value="1"/>
</dbReference>
<protein>
    <recommendedName>
        <fullName evidence="1">NYN domain-containing protein</fullName>
    </recommendedName>
</protein>
<dbReference type="InterPro" id="IPR047140">
    <property type="entry name" value="LabA"/>
</dbReference>
<evidence type="ECO:0000313" key="2">
    <source>
        <dbReference type="EMBL" id="OQX06073.1"/>
    </source>
</evidence>
<dbReference type="PANTHER" id="PTHR35458:SF8">
    <property type="entry name" value="SLR0650 PROTEIN"/>
    <property type="match status" value="1"/>
</dbReference>
<dbReference type="GO" id="GO:0004540">
    <property type="term" value="F:RNA nuclease activity"/>
    <property type="evidence" value="ECO:0007669"/>
    <property type="project" value="InterPro"/>
</dbReference>
<evidence type="ECO:0000313" key="3">
    <source>
        <dbReference type="Proteomes" id="UP000192491"/>
    </source>
</evidence>
<comment type="caution">
    <text evidence="2">The sequence shown here is derived from an EMBL/GenBank/DDBJ whole genome shotgun (WGS) entry which is preliminary data.</text>
</comment>
<gene>
    <name evidence="2" type="ORF">BWK73_31900</name>
</gene>
<dbReference type="Proteomes" id="UP000192491">
    <property type="component" value="Unassembled WGS sequence"/>
</dbReference>
<sequence length="218" mass="24597">MKTIVFIDGYNLYYGVVRRTPYKWLDIIRLFQEHILLPDTELLEVRYYTAPVLGSLCDDPESPQRQRQYLQALRKLYPEKLTILEGKLVKSTPILRLAEPIPAVPELTTAKVITLTEKKTDVNIASDMLSAAFLGQCEQVVLCSNDSDMEGALKAIRQHCPAIRVGLAPPIASPDHRHICKELKTLSHWVKVPKLEAMAETQLPNKIPGTSITKPGKW</sequence>
<accession>A0A1Y1QI67</accession>
<proteinExistence type="predicted"/>
<dbReference type="PANTHER" id="PTHR35458">
    <property type="entry name" value="SLR0755 PROTEIN"/>
    <property type="match status" value="1"/>
</dbReference>
<dbReference type="InterPro" id="IPR021139">
    <property type="entry name" value="NYN"/>
</dbReference>